<dbReference type="Proteomes" id="UP001419268">
    <property type="component" value="Unassembled WGS sequence"/>
</dbReference>
<evidence type="ECO:0000313" key="2">
    <source>
        <dbReference type="Proteomes" id="UP001419268"/>
    </source>
</evidence>
<protein>
    <submittedName>
        <fullName evidence="1">Uncharacterized protein</fullName>
    </submittedName>
</protein>
<name>A0AAP0P0N2_9MAGN</name>
<gene>
    <name evidence="1" type="ORF">Scep_014585</name>
</gene>
<dbReference type="EMBL" id="JBBNAG010000006">
    <property type="protein sequence ID" value="KAK9125739.1"/>
    <property type="molecule type" value="Genomic_DNA"/>
</dbReference>
<accession>A0AAP0P0N2</accession>
<dbReference type="AlphaFoldDB" id="A0AAP0P0N2"/>
<sequence length="73" mass="8317">MEVTNEVYSFFNPRMRNRRSLASLIFSSASSSEISAQMLLTRKKYSEIDIPPCIEDANSFSRNCNLAVFVFGK</sequence>
<evidence type="ECO:0000313" key="1">
    <source>
        <dbReference type="EMBL" id="KAK9125739.1"/>
    </source>
</evidence>
<proteinExistence type="predicted"/>
<organism evidence="1 2">
    <name type="scientific">Stephania cephalantha</name>
    <dbReference type="NCBI Taxonomy" id="152367"/>
    <lineage>
        <taxon>Eukaryota</taxon>
        <taxon>Viridiplantae</taxon>
        <taxon>Streptophyta</taxon>
        <taxon>Embryophyta</taxon>
        <taxon>Tracheophyta</taxon>
        <taxon>Spermatophyta</taxon>
        <taxon>Magnoliopsida</taxon>
        <taxon>Ranunculales</taxon>
        <taxon>Menispermaceae</taxon>
        <taxon>Menispermoideae</taxon>
        <taxon>Cissampelideae</taxon>
        <taxon>Stephania</taxon>
    </lineage>
</organism>
<comment type="caution">
    <text evidence="1">The sequence shown here is derived from an EMBL/GenBank/DDBJ whole genome shotgun (WGS) entry which is preliminary data.</text>
</comment>
<keyword evidence="2" id="KW-1185">Reference proteome</keyword>
<reference evidence="1 2" key="1">
    <citation type="submission" date="2024-01" db="EMBL/GenBank/DDBJ databases">
        <title>Genome assemblies of Stephania.</title>
        <authorList>
            <person name="Yang L."/>
        </authorList>
    </citation>
    <scope>NUCLEOTIDE SEQUENCE [LARGE SCALE GENOMIC DNA]</scope>
    <source>
        <strain evidence="1">JXDWG</strain>
        <tissue evidence="1">Leaf</tissue>
    </source>
</reference>